<accession>A0A183AF72</accession>
<evidence type="ECO:0000313" key="3">
    <source>
        <dbReference type="Proteomes" id="UP000272942"/>
    </source>
</evidence>
<feature type="compositionally biased region" description="Basic and acidic residues" evidence="1">
    <location>
        <begin position="44"/>
        <end position="57"/>
    </location>
</feature>
<name>A0A183AF72_9TREM</name>
<feature type="compositionally biased region" description="Basic and acidic residues" evidence="1">
    <location>
        <begin position="1"/>
        <end position="22"/>
    </location>
</feature>
<keyword evidence="3" id="KW-1185">Reference proteome</keyword>
<evidence type="ECO:0000256" key="1">
    <source>
        <dbReference type="SAM" id="MobiDB-lite"/>
    </source>
</evidence>
<reference evidence="2 3" key="2">
    <citation type="submission" date="2018-11" db="EMBL/GenBank/DDBJ databases">
        <authorList>
            <consortium name="Pathogen Informatics"/>
        </authorList>
    </citation>
    <scope>NUCLEOTIDE SEQUENCE [LARGE SCALE GENOMIC DNA]</scope>
    <source>
        <strain evidence="2 3">Egypt</strain>
    </source>
</reference>
<organism evidence="4">
    <name type="scientific">Echinostoma caproni</name>
    <dbReference type="NCBI Taxonomy" id="27848"/>
    <lineage>
        <taxon>Eukaryota</taxon>
        <taxon>Metazoa</taxon>
        <taxon>Spiralia</taxon>
        <taxon>Lophotrochozoa</taxon>
        <taxon>Platyhelminthes</taxon>
        <taxon>Trematoda</taxon>
        <taxon>Digenea</taxon>
        <taxon>Plagiorchiida</taxon>
        <taxon>Echinostomata</taxon>
        <taxon>Echinostomatoidea</taxon>
        <taxon>Echinostomatidae</taxon>
        <taxon>Echinostoma</taxon>
    </lineage>
</organism>
<sequence>MRDGEQPSKDVTGHMIRTDKGSRGHYYQTFDNKQEETFSTESSDSEKLSEQTGKDADPELSSSDISTPPVIDFEEPAGLIAKDARRPNIPGH</sequence>
<proteinExistence type="predicted"/>
<evidence type="ECO:0000313" key="4">
    <source>
        <dbReference type="WBParaSite" id="ECPE_0000562001-mRNA-1"/>
    </source>
</evidence>
<feature type="region of interest" description="Disordered" evidence="1">
    <location>
        <begin position="1"/>
        <end position="92"/>
    </location>
</feature>
<dbReference type="WBParaSite" id="ECPE_0000562001-mRNA-1">
    <property type="protein sequence ID" value="ECPE_0000562001-mRNA-1"/>
    <property type="gene ID" value="ECPE_0000562001"/>
</dbReference>
<protein>
    <submittedName>
        <fullName evidence="4">Bravo_FIGEY domain-containing protein</fullName>
    </submittedName>
</protein>
<dbReference type="AlphaFoldDB" id="A0A183AF72"/>
<reference evidence="4" key="1">
    <citation type="submission" date="2016-06" db="UniProtKB">
        <authorList>
            <consortium name="WormBaseParasite"/>
        </authorList>
    </citation>
    <scope>IDENTIFICATION</scope>
</reference>
<gene>
    <name evidence="2" type="ORF">ECPE_LOCUS5607</name>
</gene>
<dbReference type="Proteomes" id="UP000272942">
    <property type="component" value="Unassembled WGS sequence"/>
</dbReference>
<dbReference type="EMBL" id="UZAN01042482">
    <property type="protein sequence ID" value="VDP76024.1"/>
    <property type="molecule type" value="Genomic_DNA"/>
</dbReference>
<evidence type="ECO:0000313" key="2">
    <source>
        <dbReference type="EMBL" id="VDP76024.1"/>
    </source>
</evidence>